<reference evidence="1 2" key="1">
    <citation type="journal article" date="2019" name="Int. J. Syst. Evol. Microbiol.">
        <title>The Global Catalogue of Microorganisms (GCM) 10K type strain sequencing project: providing services to taxonomists for standard genome sequencing and annotation.</title>
        <authorList>
            <consortium name="The Broad Institute Genomics Platform"/>
            <consortium name="The Broad Institute Genome Sequencing Center for Infectious Disease"/>
            <person name="Wu L."/>
            <person name="Ma J."/>
        </authorList>
    </citation>
    <scope>NUCLEOTIDE SEQUENCE [LARGE SCALE GENOMIC DNA]</scope>
    <source>
        <strain evidence="1 2">CGMCC 1.12720</strain>
    </source>
</reference>
<comment type="caution">
    <text evidence="1">The sequence shown here is derived from an EMBL/GenBank/DDBJ whole genome shotgun (WGS) entry which is preliminary data.</text>
</comment>
<evidence type="ECO:0000313" key="1">
    <source>
        <dbReference type="EMBL" id="GGF71152.1"/>
    </source>
</evidence>
<gene>
    <name evidence="1" type="ORF">GCM10011375_27900</name>
</gene>
<proteinExistence type="predicted"/>
<evidence type="ECO:0000313" key="2">
    <source>
        <dbReference type="Proteomes" id="UP000605392"/>
    </source>
</evidence>
<dbReference type="Proteomes" id="UP000605392">
    <property type="component" value="Unassembled WGS sequence"/>
</dbReference>
<protein>
    <submittedName>
        <fullName evidence="1">TonB-dependent receptor</fullName>
    </submittedName>
</protein>
<name>A0ACB5PTY5_9BACT</name>
<organism evidence="1 2">
    <name type="scientific">Hymenobacter qilianensis</name>
    <dbReference type="NCBI Taxonomy" id="1385715"/>
    <lineage>
        <taxon>Bacteria</taxon>
        <taxon>Pseudomonadati</taxon>
        <taxon>Bacteroidota</taxon>
        <taxon>Cytophagia</taxon>
        <taxon>Cytophagales</taxon>
        <taxon>Hymenobacteraceae</taxon>
        <taxon>Hymenobacter</taxon>
    </lineage>
</organism>
<dbReference type="EMBL" id="BMFN01000002">
    <property type="protein sequence ID" value="GGF71152.1"/>
    <property type="molecule type" value="Genomic_DNA"/>
</dbReference>
<sequence length="922" mass="102016">MKLVSRIILLCLLLFTVVAGYAQDSAPLISGSFERADFETFAKSVEAKTPYRFYFNPASVDSVVINAQLQQRPLAEVLDLVLKGTDLRFAIDAEKRVYITSGTQIATELPPGYFSKEPADNLAATDPDEEDAGKKPVSAATLQLKVYEIGRSGGATTKGNATLAGHVRDSKSGEPVIGASVFIESPSIGAATDQFGYYSLTLPVGRHELKIRGVGVKNTKRQIVLQADGKLDIEVEEDITTLREVVVEAEKDKNVAGMQMGLERLDIKTMRQVPTAFGETDILRIVLTLPGVKSVGEGSTGLNVRGGSTDQNLILFNDATIYNPSHLFGFFSAFNPDILKTVELYKGTVPAKFGGRLSSVLDIATRDGNKKKFAGSGGIGLLTSRLAFEGPIIKDKSAFLLSGRTSYSNWILKRLSNSKLKQSSAAFYDLNAHISHEINDKNSLYLTGYRSRDEFQLASDSVYQYENTTASLKWRHTFNNRLYGVLTSAYSQYQYNISSQDNPVTNARLRYNIRQLNTQADFSYLPSAKHTIDFGASTILYNVSPGSFSPVGGESLILPNTLAREQALESALYVSDLITLTPRLSVSVGLRYSLYNALGPREVYAYLPGVSKSVNTITDTLRVGKGNVLATYHGPEYRLSAKYALSDKSSVKLSVNRMRQYIHMLSNTASMSPTDSWKLSDSNIRPQVGDQASLGYYRNFKNNTIETSVETYYRVMHDFLDYKSGATLLLNPHIETDVVNAEGKAYGVEVMVRKLTGKLNGWVSYTYSRSLVQVNLGTTGDMINGGQFYPSNFDKPHDATLVGNYRFSRRFSASLNVNYSTGRPITLPLAKYVANGSTRVFYSERNEYRVPDYYRADFALNIEGSHKVKKLAHSSWTVSVYNLTGRKNPYSIYFKSENGQIKGYQLAIFGQPIPTVTYNFKF</sequence>
<keyword evidence="1" id="KW-0675">Receptor</keyword>
<keyword evidence="2" id="KW-1185">Reference proteome</keyword>
<accession>A0ACB5PTY5</accession>